<dbReference type="Proteomes" id="UP000741863">
    <property type="component" value="Unassembled WGS sequence"/>
</dbReference>
<feature type="DNA-binding region" description="OmpR/PhoB-type" evidence="7">
    <location>
        <begin position="129"/>
        <end position="228"/>
    </location>
</feature>
<dbReference type="Pfam" id="PF00486">
    <property type="entry name" value="Trans_reg_C"/>
    <property type="match status" value="1"/>
</dbReference>
<reference evidence="10 11" key="1">
    <citation type="submission" date="2021-01" db="EMBL/GenBank/DDBJ databases">
        <title>Genomic Encyclopedia of Type Strains, Phase IV (KMG-IV): sequencing the most valuable type-strain genomes for metagenomic binning, comparative biology and taxonomic classification.</title>
        <authorList>
            <person name="Goeker M."/>
        </authorList>
    </citation>
    <scope>NUCLEOTIDE SEQUENCE [LARGE SCALE GENOMIC DNA]</scope>
    <source>
        <strain evidence="10 11">DSM 25540</strain>
    </source>
</reference>
<protein>
    <submittedName>
        <fullName evidence="10">DNA-binding response OmpR family regulator</fullName>
    </submittedName>
</protein>
<dbReference type="SUPFAM" id="SSF46894">
    <property type="entry name" value="C-terminal effector domain of the bipartite response regulators"/>
    <property type="match status" value="1"/>
</dbReference>
<keyword evidence="1 6" id="KW-0597">Phosphoprotein</keyword>
<dbReference type="PROSITE" id="PS50110">
    <property type="entry name" value="RESPONSE_REGULATORY"/>
    <property type="match status" value="1"/>
</dbReference>
<evidence type="ECO:0000259" key="8">
    <source>
        <dbReference type="PROSITE" id="PS50110"/>
    </source>
</evidence>
<dbReference type="Gene3D" id="3.40.50.2300">
    <property type="match status" value="1"/>
</dbReference>
<evidence type="ECO:0000259" key="9">
    <source>
        <dbReference type="PROSITE" id="PS51755"/>
    </source>
</evidence>
<dbReference type="Gene3D" id="6.10.250.690">
    <property type="match status" value="1"/>
</dbReference>
<evidence type="ECO:0000256" key="7">
    <source>
        <dbReference type="PROSITE-ProRule" id="PRU01091"/>
    </source>
</evidence>
<accession>A0ABS2P841</accession>
<dbReference type="InterPro" id="IPR039420">
    <property type="entry name" value="WalR-like"/>
</dbReference>
<dbReference type="PROSITE" id="PS51755">
    <property type="entry name" value="OMPR_PHOB"/>
    <property type="match status" value="1"/>
</dbReference>
<dbReference type="InterPro" id="IPR036388">
    <property type="entry name" value="WH-like_DNA-bd_sf"/>
</dbReference>
<sequence>MKPTILVVEDDYEIASIIRDHLQSKGFHVTVATTGIEGFQDFERGLFDLVIVDIMLPELSGFELCQRIRLKSQVPLLILSAKMSNDDKVRGLNIGADDYMTKPFSLHELTARVQAQIRKHSRYREKYKQKRMLFGADYVVDHQANQLFFQNEEVSLTPKEFEILLLFVKNPNKMFAKKEIYRLVWHEDCDDEQTVTVHMKGLRDKLNEDKKNPKYIETVWGSGYRFIGEVKYEN</sequence>
<evidence type="ECO:0000256" key="2">
    <source>
        <dbReference type="ARBA" id="ARBA00023012"/>
    </source>
</evidence>
<dbReference type="RefSeq" id="WP_204695686.1">
    <property type="nucleotide sequence ID" value="NZ_JAFBEC010000002.1"/>
</dbReference>
<keyword evidence="4 7" id="KW-0238">DNA-binding</keyword>
<feature type="domain" description="OmpR/PhoB-type" evidence="9">
    <location>
        <begin position="129"/>
        <end position="228"/>
    </location>
</feature>
<dbReference type="SMART" id="SM00448">
    <property type="entry name" value="REC"/>
    <property type="match status" value="1"/>
</dbReference>
<keyword evidence="5" id="KW-0804">Transcription</keyword>
<evidence type="ECO:0000256" key="5">
    <source>
        <dbReference type="ARBA" id="ARBA00023163"/>
    </source>
</evidence>
<name>A0ABS2P841_9BACL</name>
<dbReference type="EMBL" id="JAFBEC010000002">
    <property type="protein sequence ID" value="MBM7631569.1"/>
    <property type="molecule type" value="Genomic_DNA"/>
</dbReference>
<keyword evidence="2" id="KW-0902">Two-component regulatory system</keyword>
<evidence type="ECO:0000256" key="6">
    <source>
        <dbReference type="PROSITE-ProRule" id="PRU00169"/>
    </source>
</evidence>
<evidence type="ECO:0000313" key="11">
    <source>
        <dbReference type="Proteomes" id="UP000741863"/>
    </source>
</evidence>
<evidence type="ECO:0000256" key="1">
    <source>
        <dbReference type="ARBA" id="ARBA00022553"/>
    </source>
</evidence>
<dbReference type="PANTHER" id="PTHR48111">
    <property type="entry name" value="REGULATOR OF RPOS"/>
    <property type="match status" value="1"/>
</dbReference>
<proteinExistence type="predicted"/>
<feature type="modified residue" description="4-aspartylphosphate" evidence="6">
    <location>
        <position position="53"/>
    </location>
</feature>
<dbReference type="PANTHER" id="PTHR48111:SF26">
    <property type="entry name" value="STAGE 0 SPORULATION PROTEIN A HOMOLOG"/>
    <property type="match status" value="1"/>
</dbReference>
<feature type="domain" description="Response regulatory" evidence="8">
    <location>
        <begin position="4"/>
        <end position="117"/>
    </location>
</feature>
<dbReference type="CDD" id="cd17574">
    <property type="entry name" value="REC_OmpR"/>
    <property type="match status" value="1"/>
</dbReference>
<dbReference type="Pfam" id="PF00072">
    <property type="entry name" value="Response_reg"/>
    <property type="match status" value="1"/>
</dbReference>
<dbReference type="GO" id="GO:0003677">
    <property type="term" value="F:DNA binding"/>
    <property type="evidence" value="ECO:0007669"/>
    <property type="project" value="UniProtKB-KW"/>
</dbReference>
<dbReference type="InterPro" id="IPR011006">
    <property type="entry name" value="CheY-like_superfamily"/>
</dbReference>
<dbReference type="InterPro" id="IPR001789">
    <property type="entry name" value="Sig_transdc_resp-reg_receiver"/>
</dbReference>
<dbReference type="InterPro" id="IPR001867">
    <property type="entry name" value="OmpR/PhoB-type_DNA-bd"/>
</dbReference>
<gene>
    <name evidence="10" type="ORF">JOD17_000661</name>
</gene>
<evidence type="ECO:0000256" key="3">
    <source>
        <dbReference type="ARBA" id="ARBA00023015"/>
    </source>
</evidence>
<dbReference type="CDD" id="cd00383">
    <property type="entry name" value="trans_reg_C"/>
    <property type="match status" value="1"/>
</dbReference>
<dbReference type="SUPFAM" id="SSF52172">
    <property type="entry name" value="CheY-like"/>
    <property type="match status" value="1"/>
</dbReference>
<organism evidence="10 11">
    <name type="scientific">Geomicrobium sediminis</name>
    <dbReference type="NCBI Taxonomy" id="1347788"/>
    <lineage>
        <taxon>Bacteria</taxon>
        <taxon>Bacillati</taxon>
        <taxon>Bacillota</taxon>
        <taxon>Bacilli</taxon>
        <taxon>Bacillales</taxon>
        <taxon>Geomicrobium</taxon>
    </lineage>
</organism>
<dbReference type="Gene3D" id="1.10.10.10">
    <property type="entry name" value="Winged helix-like DNA-binding domain superfamily/Winged helix DNA-binding domain"/>
    <property type="match status" value="1"/>
</dbReference>
<keyword evidence="11" id="KW-1185">Reference proteome</keyword>
<comment type="caution">
    <text evidence="10">The sequence shown here is derived from an EMBL/GenBank/DDBJ whole genome shotgun (WGS) entry which is preliminary data.</text>
</comment>
<evidence type="ECO:0000313" key="10">
    <source>
        <dbReference type="EMBL" id="MBM7631569.1"/>
    </source>
</evidence>
<keyword evidence="3" id="KW-0805">Transcription regulation</keyword>
<evidence type="ECO:0000256" key="4">
    <source>
        <dbReference type="ARBA" id="ARBA00023125"/>
    </source>
</evidence>
<dbReference type="InterPro" id="IPR016032">
    <property type="entry name" value="Sig_transdc_resp-reg_C-effctor"/>
</dbReference>
<dbReference type="SMART" id="SM00862">
    <property type="entry name" value="Trans_reg_C"/>
    <property type="match status" value="1"/>
</dbReference>